<evidence type="ECO:0000313" key="13">
    <source>
        <dbReference type="EMBL" id="PZW29197.1"/>
    </source>
</evidence>
<dbReference type="GO" id="GO:0004789">
    <property type="term" value="F:thiamine-phosphate diphosphorylase activity"/>
    <property type="evidence" value="ECO:0007669"/>
    <property type="project" value="UniProtKB-UniRule"/>
</dbReference>
<organism evidence="13 14">
    <name type="scientific">Thermosporothrix hazakensis</name>
    <dbReference type="NCBI Taxonomy" id="644383"/>
    <lineage>
        <taxon>Bacteria</taxon>
        <taxon>Bacillati</taxon>
        <taxon>Chloroflexota</taxon>
        <taxon>Ktedonobacteria</taxon>
        <taxon>Ktedonobacterales</taxon>
        <taxon>Thermosporotrichaceae</taxon>
        <taxon>Thermosporothrix</taxon>
    </lineage>
</organism>
<comment type="function">
    <text evidence="9">Condenses 4-methyl-5-(beta-hydroxyethyl)thiazole monophosphate (THZ-P) and 2-methyl-4-amino-5-hydroxymethyl pyrimidine pyrophosphate (HMP-PP) to form thiamine monophosphate (TMP).</text>
</comment>
<dbReference type="OrthoDB" id="9812206at2"/>
<comment type="caution">
    <text evidence="13">The sequence shown here is derived from an EMBL/GenBank/DDBJ whole genome shotgun (WGS) entry which is preliminary data.</text>
</comment>
<dbReference type="InterPro" id="IPR036206">
    <property type="entry name" value="ThiamineP_synth_sf"/>
</dbReference>
<accession>A0A326UJE6</accession>
<dbReference type="FunFam" id="3.20.20.70:FF:000096">
    <property type="entry name" value="Thiamine-phosphate synthase"/>
    <property type="match status" value="1"/>
</dbReference>
<dbReference type="PANTHER" id="PTHR20857:SF15">
    <property type="entry name" value="THIAMINE-PHOSPHATE SYNTHASE"/>
    <property type="match status" value="1"/>
</dbReference>
<dbReference type="InterPro" id="IPR034291">
    <property type="entry name" value="TMP_synthase"/>
</dbReference>
<evidence type="ECO:0000256" key="5">
    <source>
        <dbReference type="ARBA" id="ARBA00022977"/>
    </source>
</evidence>
<evidence type="ECO:0000256" key="3">
    <source>
        <dbReference type="ARBA" id="ARBA00022723"/>
    </source>
</evidence>
<dbReference type="GO" id="GO:0009229">
    <property type="term" value="P:thiamine diphosphate biosynthetic process"/>
    <property type="evidence" value="ECO:0007669"/>
    <property type="project" value="UniProtKB-UniRule"/>
</dbReference>
<evidence type="ECO:0000256" key="10">
    <source>
        <dbReference type="RuleBase" id="RU003826"/>
    </source>
</evidence>
<dbReference type="GO" id="GO:0005737">
    <property type="term" value="C:cytoplasm"/>
    <property type="evidence" value="ECO:0007669"/>
    <property type="project" value="TreeGrafter"/>
</dbReference>
<keyword evidence="14" id="KW-1185">Reference proteome</keyword>
<comment type="caution">
    <text evidence="9">Lacks conserved residue(s) required for the propagation of feature annotation.</text>
</comment>
<sequence>MNRAALAHRLTLHVLTDREWSRGRDTVTVARAALEGGATVIQLRDKLASTRELIEQGQALRELTRAYNALLIVNDRVDVAVAVDADGAHVGQDDMPAPLARQILGPQRILGVSAGTLDEALGAIKDGADYLGVGPIFATRGKLDAGPAIGAKLISTLAARFPTPLVAIGGLTATNAPEIIRAGAAGIAVITAVVAADDITAATRELLTTIQAAKQSPQAHP</sequence>
<dbReference type="Proteomes" id="UP000248806">
    <property type="component" value="Unassembled WGS sequence"/>
</dbReference>
<dbReference type="UniPathway" id="UPA00060">
    <property type="reaction ID" value="UER00141"/>
</dbReference>
<dbReference type="Gene3D" id="3.20.20.70">
    <property type="entry name" value="Aldolase class I"/>
    <property type="match status" value="1"/>
</dbReference>
<dbReference type="NCBIfam" id="TIGR00693">
    <property type="entry name" value="thiE"/>
    <property type="match status" value="1"/>
</dbReference>
<dbReference type="AlphaFoldDB" id="A0A326UJE6"/>
<keyword evidence="2 9" id="KW-0808">Transferase</keyword>
<evidence type="ECO:0000259" key="12">
    <source>
        <dbReference type="Pfam" id="PF02581"/>
    </source>
</evidence>
<evidence type="ECO:0000256" key="6">
    <source>
        <dbReference type="ARBA" id="ARBA00047334"/>
    </source>
</evidence>
<protein>
    <recommendedName>
        <fullName evidence="9">Thiamine-phosphate synthase</fullName>
        <shortName evidence="9">TP synthase</shortName>
        <shortName evidence="9">TPS</shortName>
        <ecNumber evidence="9">2.5.1.3</ecNumber>
    </recommendedName>
    <alternativeName>
        <fullName evidence="9">Thiamine-phosphate pyrophosphorylase</fullName>
        <shortName evidence="9">TMP pyrophosphorylase</shortName>
        <shortName evidence="9">TMP-PPase</shortName>
    </alternativeName>
</protein>
<feature type="binding site" evidence="9">
    <location>
        <position position="113"/>
    </location>
    <ligand>
        <name>4-amino-2-methyl-5-(diphosphooxymethyl)pyrimidine</name>
        <dbReference type="ChEBI" id="CHEBI:57841"/>
    </ligand>
</feature>
<evidence type="ECO:0000256" key="1">
    <source>
        <dbReference type="ARBA" id="ARBA00005165"/>
    </source>
</evidence>
<dbReference type="HAMAP" id="MF_00097">
    <property type="entry name" value="TMP_synthase"/>
    <property type="match status" value="1"/>
</dbReference>
<dbReference type="RefSeq" id="WP_111323172.1">
    <property type="nucleotide sequence ID" value="NZ_BIFX01000001.1"/>
</dbReference>
<feature type="binding site" evidence="9">
    <location>
        <position position="94"/>
    </location>
    <ligand>
        <name>Mg(2+)</name>
        <dbReference type="ChEBI" id="CHEBI:18420"/>
    </ligand>
</feature>
<feature type="binding site" evidence="9">
    <location>
        <position position="74"/>
    </location>
    <ligand>
        <name>4-amino-2-methyl-5-(diphosphooxymethyl)pyrimidine</name>
        <dbReference type="ChEBI" id="CHEBI:57841"/>
    </ligand>
</feature>
<reference evidence="13 14" key="1">
    <citation type="submission" date="2018-06" db="EMBL/GenBank/DDBJ databases">
        <title>Genomic Encyclopedia of Archaeal and Bacterial Type Strains, Phase II (KMG-II): from individual species to whole genera.</title>
        <authorList>
            <person name="Goeker M."/>
        </authorList>
    </citation>
    <scope>NUCLEOTIDE SEQUENCE [LARGE SCALE GENOMIC DNA]</scope>
    <source>
        <strain evidence="13 14">ATCC BAA-1881</strain>
    </source>
</reference>
<dbReference type="PANTHER" id="PTHR20857">
    <property type="entry name" value="THIAMINE-PHOSPHATE PYROPHOSPHORYLASE"/>
    <property type="match status" value="1"/>
</dbReference>
<dbReference type="EC" id="2.5.1.3" evidence="9"/>
<feature type="binding site" evidence="9">
    <location>
        <position position="75"/>
    </location>
    <ligand>
        <name>Mg(2+)</name>
        <dbReference type="ChEBI" id="CHEBI:18420"/>
    </ligand>
</feature>
<dbReference type="Pfam" id="PF02581">
    <property type="entry name" value="TMP-TENI"/>
    <property type="match status" value="1"/>
</dbReference>
<name>A0A326UJE6_THEHA</name>
<dbReference type="InterPro" id="IPR022998">
    <property type="entry name" value="ThiamineP_synth_TenI"/>
</dbReference>
<keyword evidence="4 9" id="KW-0460">Magnesium</keyword>
<comment type="catalytic activity">
    <reaction evidence="6 9 10">
        <text>4-methyl-5-(2-phosphooxyethyl)-thiazole + 4-amino-2-methyl-5-(diphosphooxymethyl)pyrimidine + H(+) = thiamine phosphate + diphosphate</text>
        <dbReference type="Rhea" id="RHEA:22328"/>
        <dbReference type="ChEBI" id="CHEBI:15378"/>
        <dbReference type="ChEBI" id="CHEBI:33019"/>
        <dbReference type="ChEBI" id="CHEBI:37575"/>
        <dbReference type="ChEBI" id="CHEBI:57841"/>
        <dbReference type="ChEBI" id="CHEBI:58296"/>
        <dbReference type="EC" id="2.5.1.3"/>
    </reaction>
</comment>
<dbReference type="GO" id="GO:0000287">
    <property type="term" value="F:magnesium ion binding"/>
    <property type="evidence" value="ECO:0007669"/>
    <property type="project" value="UniProtKB-UniRule"/>
</dbReference>
<evidence type="ECO:0000256" key="8">
    <source>
        <dbReference type="ARBA" id="ARBA00047883"/>
    </source>
</evidence>
<dbReference type="GO" id="GO:0009228">
    <property type="term" value="P:thiamine biosynthetic process"/>
    <property type="evidence" value="ECO:0007669"/>
    <property type="project" value="UniProtKB-KW"/>
</dbReference>
<comment type="similarity">
    <text evidence="9 10">Belongs to the thiamine-phosphate synthase family.</text>
</comment>
<feature type="binding site" evidence="9">
    <location>
        <position position="170"/>
    </location>
    <ligand>
        <name>2-[(2R,5Z)-2-carboxy-4-methylthiazol-5(2H)-ylidene]ethyl phosphate</name>
        <dbReference type="ChEBI" id="CHEBI:62899"/>
    </ligand>
</feature>
<evidence type="ECO:0000256" key="9">
    <source>
        <dbReference type="HAMAP-Rule" id="MF_00097"/>
    </source>
</evidence>
<keyword evidence="5 9" id="KW-0784">Thiamine biosynthesis</keyword>
<comment type="catalytic activity">
    <reaction evidence="7 9 10">
        <text>2-(2-carboxy-4-methylthiazol-5-yl)ethyl phosphate + 4-amino-2-methyl-5-(diphosphooxymethyl)pyrimidine + 2 H(+) = thiamine phosphate + CO2 + diphosphate</text>
        <dbReference type="Rhea" id="RHEA:47848"/>
        <dbReference type="ChEBI" id="CHEBI:15378"/>
        <dbReference type="ChEBI" id="CHEBI:16526"/>
        <dbReference type="ChEBI" id="CHEBI:33019"/>
        <dbReference type="ChEBI" id="CHEBI:37575"/>
        <dbReference type="ChEBI" id="CHEBI:57841"/>
        <dbReference type="ChEBI" id="CHEBI:62890"/>
        <dbReference type="EC" id="2.5.1.3"/>
    </reaction>
</comment>
<dbReference type="SUPFAM" id="SSF51391">
    <property type="entry name" value="Thiamin phosphate synthase"/>
    <property type="match status" value="1"/>
</dbReference>
<evidence type="ECO:0000256" key="2">
    <source>
        <dbReference type="ARBA" id="ARBA00022679"/>
    </source>
</evidence>
<evidence type="ECO:0000256" key="4">
    <source>
        <dbReference type="ARBA" id="ARBA00022842"/>
    </source>
</evidence>
<proteinExistence type="inferred from homology"/>
<feature type="domain" description="Thiamine phosphate synthase/TenI" evidence="12">
    <location>
        <begin position="13"/>
        <end position="193"/>
    </location>
</feature>
<keyword evidence="3 9" id="KW-0479">Metal-binding</keyword>
<evidence type="ECO:0000256" key="11">
    <source>
        <dbReference type="RuleBase" id="RU004253"/>
    </source>
</evidence>
<feature type="binding site" evidence="9">
    <location>
        <begin position="190"/>
        <end position="191"/>
    </location>
    <ligand>
        <name>2-[(2R,5Z)-2-carboxy-4-methylthiazol-5(2H)-ylidene]ethyl phosphate</name>
        <dbReference type="ChEBI" id="CHEBI:62899"/>
    </ligand>
</feature>
<comment type="catalytic activity">
    <reaction evidence="8 9 10">
        <text>2-[(2R,5Z)-2-carboxy-4-methylthiazol-5(2H)-ylidene]ethyl phosphate + 4-amino-2-methyl-5-(diphosphooxymethyl)pyrimidine + 2 H(+) = thiamine phosphate + CO2 + diphosphate</text>
        <dbReference type="Rhea" id="RHEA:47844"/>
        <dbReference type="ChEBI" id="CHEBI:15378"/>
        <dbReference type="ChEBI" id="CHEBI:16526"/>
        <dbReference type="ChEBI" id="CHEBI:33019"/>
        <dbReference type="ChEBI" id="CHEBI:37575"/>
        <dbReference type="ChEBI" id="CHEBI:57841"/>
        <dbReference type="ChEBI" id="CHEBI:62899"/>
        <dbReference type="EC" id="2.5.1.3"/>
    </reaction>
</comment>
<comment type="cofactor">
    <cofactor evidence="9">
        <name>Mg(2+)</name>
        <dbReference type="ChEBI" id="CHEBI:18420"/>
    </cofactor>
    <text evidence="9">Binds 1 Mg(2+) ion per subunit.</text>
</comment>
<dbReference type="InterPro" id="IPR013785">
    <property type="entry name" value="Aldolase_TIM"/>
</dbReference>
<comment type="pathway">
    <text evidence="1 9 11">Cofactor biosynthesis; thiamine diphosphate biosynthesis; thiamine phosphate from 4-amino-2-methyl-5-diphosphomethylpyrimidine and 4-methyl-5-(2-phosphoethyl)-thiazole: step 1/1.</text>
</comment>
<evidence type="ECO:0000313" key="14">
    <source>
        <dbReference type="Proteomes" id="UP000248806"/>
    </source>
</evidence>
<feature type="binding site" evidence="9">
    <location>
        <begin position="42"/>
        <end position="46"/>
    </location>
    <ligand>
        <name>4-amino-2-methyl-5-(diphosphooxymethyl)pyrimidine</name>
        <dbReference type="ChEBI" id="CHEBI:57841"/>
    </ligand>
</feature>
<evidence type="ECO:0000256" key="7">
    <source>
        <dbReference type="ARBA" id="ARBA00047851"/>
    </source>
</evidence>
<feature type="binding site" evidence="9">
    <location>
        <position position="142"/>
    </location>
    <ligand>
        <name>4-amino-2-methyl-5-(diphosphooxymethyl)pyrimidine</name>
        <dbReference type="ChEBI" id="CHEBI:57841"/>
    </ligand>
</feature>
<gene>
    <name evidence="9" type="primary">thiE</name>
    <name evidence="13" type="ORF">EI42_02918</name>
</gene>
<dbReference type="CDD" id="cd00564">
    <property type="entry name" value="TMP_TenI"/>
    <property type="match status" value="1"/>
</dbReference>
<dbReference type="EMBL" id="QKUF01000009">
    <property type="protein sequence ID" value="PZW29197.1"/>
    <property type="molecule type" value="Genomic_DNA"/>
</dbReference>